<name>A0ABS3Z3T0_9BACT</name>
<organism evidence="1 2">
    <name type="scientific">Niastella soli</name>
    <dbReference type="NCBI Taxonomy" id="2821487"/>
    <lineage>
        <taxon>Bacteria</taxon>
        <taxon>Pseudomonadati</taxon>
        <taxon>Bacteroidota</taxon>
        <taxon>Chitinophagia</taxon>
        <taxon>Chitinophagales</taxon>
        <taxon>Chitinophagaceae</taxon>
        <taxon>Niastella</taxon>
    </lineage>
</organism>
<accession>A0ABS3Z3T0</accession>
<dbReference type="EMBL" id="JAGHKO010000014">
    <property type="protein sequence ID" value="MBO9204387.1"/>
    <property type="molecule type" value="Genomic_DNA"/>
</dbReference>
<dbReference type="Proteomes" id="UP000677244">
    <property type="component" value="Unassembled WGS sequence"/>
</dbReference>
<comment type="caution">
    <text evidence="1">The sequence shown here is derived from an EMBL/GenBank/DDBJ whole genome shotgun (WGS) entry which is preliminary data.</text>
</comment>
<evidence type="ECO:0000313" key="2">
    <source>
        <dbReference type="Proteomes" id="UP000677244"/>
    </source>
</evidence>
<proteinExistence type="predicted"/>
<protein>
    <recommendedName>
        <fullName evidence="3">Legume lectin domain-containing protein</fullName>
    </recommendedName>
</protein>
<evidence type="ECO:0000313" key="1">
    <source>
        <dbReference type="EMBL" id="MBO9204387.1"/>
    </source>
</evidence>
<sequence length="121" mass="13033">MEVNLLRKKTGLLPICLLLVLAANPLPFDLFDVSGRTKRGTLFSIPKTGQGGAFLNLTTSSKLAAAAKAANCNQKFATTNVVSGVVVYFVTPENKYGALLFNATETDFTDPFFNVSIKTQQ</sequence>
<evidence type="ECO:0008006" key="3">
    <source>
        <dbReference type="Google" id="ProtNLM"/>
    </source>
</evidence>
<keyword evidence="2" id="KW-1185">Reference proteome</keyword>
<gene>
    <name evidence="1" type="ORF">J7I42_29130</name>
</gene>
<reference evidence="1 2" key="1">
    <citation type="submission" date="2021-03" db="EMBL/GenBank/DDBJ databases">
        <title>Assistant Professor.</title>
        <authorList>
            <person name="Huq M.A."/>
        </authorList>
    </citation>
    <scope>NUCLEOTIDE SEQUENCE [LARGE SCALE GENOMIC DNA]</scope>
    <source>
        <strain evidence="1 2">MAH-29</strain>
    </source>
</reference>
<dbReference type="RefSeq" id="WP_209142924.1">
    <property type="nucleotide sequence ID" value="NZ_JAGHKO010000014.1"/>
</dbReference>